<organism evidence="11 12">
    <name type="scientific">Paramuricea clavata</name>
    <name type="common">Red gorgonian</name>
    <name type="synonym">Violescent sea-whip</name>
    <dbReference type="NCBI Taxonomy" id="317549"/>
    <lineage>
        <taxon>Eukaryota</taxon>
        <taxon>Metazoa</taxon>
        <taxon>Cnidaria</taxon>
        <taxon>Anthozoa</taxon>
        <taxon>Octocorallia</taxon>
        <taxon>Malacalcyonacea</taxon>
        <taxon>Plexauridae</taxon>
        <taxon>Paramuricea</taxon>
    </lineage>
</organism>
<evidence type="ECO:0000256" key="1">
    <source>
        <dbReference type="ARBA" id="ARBA00005755"/>
    </source>
</evidence>
<dbReference type="InterPro" id="IPR043502">
    <property type="entry name" value="DNA/RNA_pol_sf"/>
</dbReference>
<evidence type="ECO:0000313" key="12">
    <source>
        <dbReference type="Proteomes" id="UP001152795"/>
    </source>
</evidence>
<evidence type="ECO:0000256" key="2">
    <source>
        <dbReference type="ARBA" id="ARBA00012417"/>
    </source>
</evidence>
<dbReference type="InterPro" id="IPR012337">
    <property type="entry name" value="RNaseH-like_sf"/>
</dbReference>
<comment type="similarity">
    <text evidence="1">Belongs to the DNA polymerase type-B family.</text>
</comment>
<evidence type="ECO:0000313" key="11">
    <source>
        <dbReference type="EMBL" id="CAB4036310.1"/>
    </source>
</evidence>
<sequence length="584" mass="67430">MASSTTSRKRKRNEEDEDEEKQGSPFEISDEQLEDIVRMIRTTRNTRVPAQIFNAELVRVNTRFNHSEYIYNINVSSHNMSTLPELLDNMHRVSQYLINVILNYKAKSSKDKAHFYISKAPKTPFSTAILNVEDFTSQLFFNIFERHMQSNAEERGDQQRMVETRKNTSEAGSARRTVQKHGRETRNGVFQVVAGNVKQNCFQYAILVGKSFLQKDERFKILHSNRNADLMKLYTCDEITNVYETAGVCVGPYGRRSLRYQREKCTVGGYRQYVFENSNENIVNILIDFMLDQPEDSVWIAHNGGRFDSVFLLRELLTKRGIVPKLIMNGNKIMYMEIEQRKIKIIDSYLFLAMRLSKIPEAMENTIGQIPAAGYGGNVNQSVIALCWLNEFEKELEEIGHTLRSKLSPEGEMSLKKISLSDETSRDYSRCDEISFPLCATCAEKQQCTQCKHTDEQRALYGTWTSVEVHKALEHGYKILTIYEIYHFPNSKKNFDLYVDTFMNLKQESSGVPKTCFKPDGELDEVKLRKYIDEYAEHEHVYLDRANISYNPGQRTVMKALLNSLWGKLAQNEDTSIVSSVDSL</sequence>
<feature type="region of interest" description="Disordered" evidence="9">
    <location>
        <begin position="1"/>
        <end position="28"/>
    </location>
</feature>
<reference evidence="11" key="1">
    <citation type="submission" date="2020-04" db="EMBL/GenBank/DDBJ databases">
        <authorList>
            <person name="Alioto T."/>
            <person name="Alioto T."/>
            <person name="Gomez Garrido J."/>
        </authorList>
    </citation>
    <scope>NUCLEOTIDE SEQUENCE</scope>
    <source>
        <strain evidence="11">A484AB</strain>
    </source>
</reference>
<keyword evidence="3" id="KW-0808">Transferase</keyword>
<feature type="domain" description="DNA-directed DNA polymerase family B mitochondria/virus" evidence="10">
    <location>
        <begin position="459"/>
        <end position="511"/>
    </location>
</feature>
<dbReference type="PANTHER" id="PTHR33568:SF3">
    <property type="entry name" value="DNA-DIRECTED DNA POLYMERASE"/>
    <property type="match status" value="1"/>
</dbReference>
<evidence type="ECO:0000256" key="6">
    <source>
        <dbReference type="ARBA" id="ARBA00022932"/>
    </source>
</evidence>
<dbReference type="GO" id="GO:0003677">
    <property type="term" value="F:DNA binding"/>
    <property type="evidence" value="ECO:0007669"/>
    <property type="project" value="UniProtKB-KW"/>
</dbReference>
<accession>A0A7D9LKL4</accession>
<keyword evidence="6" id="KW-0239">DNA-directed DNA polymerase</keyword>
<keyword evidence="12" id="KW-1185">Reference proteome</keyword>
<evidence type="ECO:0000259" key="10">
    <source>
        <dbReference type="Pfam" id="PF03175"/>
    </source>
</evidence>
<dbReference type="SUPFAM" id="SSF56672">
    <property type="entry name" value="DNA/RNA polymerases"/>
    <property type="match status" value="1"/>
</dbReference>
<evidence type="ECO:0000256" key="9">
    <source>
        <dbReference type="SAM" id="MobiDB-lite"/>
    </source>
</evidence>
<feature type="region of interest" description="Disordered" evidence="9">
    <location>
        <begin position="152"/>
        <end position="180"/>
    </location>
</feature>
<keyword evidence="7" id="KW-0238">DNA-binding</keyword>
<protein>
    <recommendedName>
        <fullName evidence="2">DNA-directed DNA polymerase</fullName>
        <ecNumber evidence="2">2.7.7.7</ecNumber>
    </recommendedName>
</protein>
<dbReference type="Proteomes" id="UP001152795">
    <property type="component" value="Unassembled WGS sequence"/>
</dbReference>
<comment type="caution">
    <text evidence="11">The sequence shown here is derived from an EMBL/GenBank/DDBJ whole genome shotgun (WGS) entry which is preliminary data.</text>
</comment>
<comment type="catalytic activity">
    <reaction evidence="8">
        <text>DNA(n) + a 2'-deoxyribonucleoside 5'-triphosphate = DNA(n+1) + diphosphate</text>
        <dbReference type="Rhea" id="RHEA:22508"/>
        <dbReference type="Rhea" id="RHEA-COMP:17339"/>
        <dbReference type="Rhea" id="RHEA-COMP:17340"/>
        <dbReference type="ChEBI" id="CHEBI:33019"/>
        <dbReference type="ChEBI" id="CHEBI:61560"/>
        <dbReference type="ChEBI" id="CHEBI:173112"/>
        <dbReference type="EC" id="2.7.7.7"/>
    </reaction>
</comment>
<dbReference type="InterPro" id="IPR004868">
    <property type="entry name" value="DNA-dir_DNA_pol_B_mt/vir"/>
</dbReference>
<dbReference type="PANTHER" id="PTHR33568">
    <property type="entry name" value="DNA POLYMERASE"/>
    <property type="match status" value="1"/>
</dbReference>
<evidence type="ECO:0000256" key="5">
    <source>
        <dbReference type="ARBA" id="ARBA00022705"/>
    </source>
</evidence>
<dbReference type="EC" id="2.7.7.7" evidence="2"/>
<keyword evidence="5" id="KW-0235">DNA replication</keyword>
<evidence type="ECO:0000256" key="8">
    <source>
        <dbReference type="ARBA" id="ARBA00049244"/>
    </source>
</evidence>
<evidence type="ECO:0000256" key="7">
    <source>
        <dbReference type="ARBA" id="ARBA00023125"/>
    </source>
</evidence>
<dbReference type="GO" id="GO:0006260">
    <property type="term" value="P:DNA replication"/>
    <property type="evidence" value="ECO:0007669"/>
    <property type="project" value="UniProtKB-KW"/>
</dbReference>
<evidence type="ECO:0000256" key="4">
    <source>
        <dbReference type="ARBA" id="ARBA00022695"/>
    </source>
</evidence>
<evidence type="ECO:0000256" key="3">
    <source>
        <dbReference type="ARBA" id="ARBA00022679"/>
    </source>
</evidence>
<dbReference type="InterPro" id="IPR036397">
    <property type="entry name" value="RNaseH_sf"/>
</dbReference>
<dbReference type="SUPFAM" id="SSF53098">
    <property type="entry name" value="Ribonuclease H-like"/>
    <property type="match status" value="1"/>
</dbReference>
<dbReference type="GO" id="GO:0000166">
    <property type="term" value="F:nucleotide binding"/>
    <property type="evidence" value="ECO:0007669"/>
    <property type="project" value="InterPro"/>
</dbReference>
<name>A0A7D9LKL4_PARCT</name>
<proteinExistence type="inferred from homology"/>
<keyword evidence="4" id="KW-0548">Nucleotidyltransferase</keyword>
<dbReference type="Pfam" id="PF03175">
    <property type="entry name" value="DNA_pol_B_2"/>
    <property type="match status" value="1"/>
</dbReference>
<dbReference type="GO" id="GO:0003887">
    <property type="term" value="F:DNA-directed DNA polymerase activity"/>
    <property type="evidence" value="ECO:0007669"/>
    <property type="project" value="UniProtKB-KW"/>
</dbReference>
<dbReference type="Gene3D" id="3.30.420.10">
    <property type="entry name" value="Ribonuclease H-like superfamily/Ribonuclease H"/>
    <property type="match status" value="1"/>
</dbReference>
<dbReference type="EMBL" id="CACRXK020021887">
    <property type="protein sequence ID" value="CAB4036310.1"/>
    <property type="molecule type" value="Genomic_DNA"/>
</dbReference>
<gene>
    <name evidence="11" type="ORF">PACLA_8A078131</name>
</gene>
<dbReference type="AlphaFoldDB" id="A0A7D9LKL4"/>
<feature type="compositionally biased region" description="Basic and acidic residues" evidence="9">
    <location>
        <begin position="152"/>
        <end position="168"/>
    </location>
</feature>